<dbReference type="OrthoDB" id="6372180at2"/>
<dbReference type="InterPro" id="IPR001919">
    <property type="entry name" value="CBD2"/>
</dbReference>
<dbReference type="GO" id="GO:0004553">
    <property type="term" value="F:hydrolase activity, hydrolyzing O-glycosyl compounds"/>
    <property type="evidence" value="ECO:0007669"/>
    <property type="project" value="InterPro"/>
</dbReference>
<accession>A0A1D3TTQ4</accession>
<keyword evidence="3" id="KW-1185">Reference proteome</keyword>
<name>A0A1D3TTQ4_9FIRM</name>
<dbReference type="InterPro" id="IPR008965">
    <property type="entry name" value="CBM2/CBM3_carb-bd_dom_sf"/>
</dbReference>
<dbReference type="STRING" id="1619234.SAMN05421730_101018"/>
<proteinExistence type="predicted"/>
<dbReference type="SUPFAM" id="SSF49384">
    <property type="entry name" value="Carbohydrate-binding domain"/>
    <property type="match status" value="2"/>
</dbReference>
<evidence type="ECO:0000313" key="3">
    <source>
        <dbReference type="Proteomes" id="UP000199315"/>
    </source>
</evidence>
<feature type="domain" description="CBM2" evidence="1">
    <location>
        <begin position="39"/>
        <end position="147"/>
    </location>
</feature>
<dbReference type="GO" id="GO:0005975">
    <property type="term" value="P:carbohydrate metabolic process"/>
    <property type="evidence" value="ECO:0007669"/>
    <property type="project" value="InterPro"/>
</dbReference>
<dbReference type="PROSITE" id="PS51173">
    <property type="entry name" value="CBM2"/>
    <property type="match status" value="1"/>
</dbReference>
<dbReference type="Pfam" id="PF00553">
    <property type="entry name" value="CBM_2"/>
    <property type="match status" value="2"/>
</dbReference>
<reference evidence="2 3" key="1">
    <citation type="submission" date="2016-09" db="EMBL/GenBank/DDBJ databases">
        <authorList>
            <person name="Capua I."/>
            <person name="De Benedictis P."/>
            <person name="Joannis T."/>
            <person name="Lombin L.H."/>
            <person name="Cattoli G."/>
        </authorList>
    </citation>
    <scope>NUCLEOTIDE SEQUENCE [LARGE SCALE GENOMIC DNA]</scope>
    <source>
        <strain evidence="2 3">GluBS11</strain>
    </source>
</reference>
<dbReference type="EMBL" id="FMKA01000010">
    <property type="protein sequence ID" value="SCP97350.1"/>
    <property type="molecule type" value="Genomic_DNA"/>
</dbReference>
<dbReference type="GO" id="GO:0030247">
    <property type="term" value="F:polysaccharide binding"/>
    <property type="evidence" value="ECO:0007669"/>
    <property type="project" value="UniProtKB-UniRule"/>
</dbReference>
<protein>
    <submittedName>
        <fullName evidence="2">Cellulose binding domain-containing protein</fullName>
    </submittedName>
</protein>
<sequence>MFEKCTNRGLALMLAIIMLVITCYSPEVYAANKKVINSSTYSGEGFEVIFDVTGSWSGAYNAKITIKNTADKNIENWCIAFPLQETISNIWNASIVDISGGYYKIKNMGWNQDIAIGTSVSFGFTASGDFSRFPNCYDIFGKAEEVSMDKYGVAYEIESDWGDGFNGKVTITNKSEKVIEDWCM</sequence>
<dbReference type="InterPro" id="IPR012291">
    <property type="entry name" value="CBM2_carb-bd_dom_sf"/>
</dbReference>
<evidence type="ECO:0000259" key="1">
    <source>
        <dbReference type="PROSITE" id="PS51173"/>
    </source>
</evidence>
<organism evidence="2 3">
    <name type="scientific">Anaerobium acetethylicum</name>
    <dbReference type="NCBI Taxonomy" id="1619234"/>
    <lineage>
        <taxon>Bacteria</taxon>
        <taxon>Bacillati</taxon>
        <taxon>Bacillota</taxon>
        <taxon>Clostridia</taxon>
        <taxon>Lachnospirales</taxon>
        <taxon>Lachnospiraceae</taxon>
        <taxon>Anaerobium</taxon>
    </lineage>
</organism>
<evidence type="ECO:0000313" key="2">
    <source>
        <dbReference type="EMBL" id="SCP97350.1"/>
    </source>
</evidence>
<dbReference type="Gene3D" id="2.60.40.290">
    <property type="match status" value="2"/>
</dbReference>
<dbReference type="SMART" id="SM00637">
    <property type="entry name" value="CBD_II"/>
    <property type="match status" value="1"/>
</dbReference>
<dbReference type="AlphaFoldDB" id="A0A1D3TTQ4"/>
<dbReference type="Proteomes" id="UP000199315">
    <property type="component" value="Unassembled WGS sequence"/>
</dbReference>
<gene>
    <name evidence="2" type="ORF">SAMN05421730_101018</name>
</gene>